<keyword evidence="3" id="KW-1185">Reference proteome</keyword>
<feature type="compositionally biased region" description="Acidic residues" evidence="1">
    <location>
        <begin position="59"/>
        <end position="71"/>
    </location>
</feature>
<comment type="caution">
    <text evidence="2">The sequence shown here is derived from an EMBL/GenBank/DDBJ whole genome shotgun (WGS) entry which is preliminary data.</text>
</comment>
<dbReference type="AlphaFoldDB" id="A0A150H267"/>
<evidence type="ECO:0000313" key="3">
    <source>
        <dbReference type="Proteomes" id="UP000075714"/>
    </source>
</evidence>
<evidence type="ECO:0000256" key="1">
    <source>
        <dbReference type="SAM" id="MobiDB-lite"/>
    </source>
</evidence>
<reference evidence="3" key="1">
    <citation type="journal article" date="2016" name="Nat. Commun.">
        <title>The Gonium pectorale genome demonstrates co-option of cell cycle regulation during the evolution of multicellularity.</title>
        <authorList>
            <person name="Hanschen E.R."/>
            <person name="Marriage T.N."/>
            <person name="Ferris P.J."/>
            <person name="Hamaji T."/>
            <person name="Toyoda A."/>
            <person name="Fujiyama A."/>
            <person name="Neme R."/>
            <person name="Noguchi H."/>
            <person name="Minakuchi Y."/>
            <person name="Suzuki M."/>
            <person name="Kawai-Toyooka H."/>
            <person name="Smith D.R."/>
            <person name="Sparks H."/>
            <person name="Anderson J."/>
            <person name="Bakaric R."/>
            <person name="Luria V."/>
            <person name="Karger A."/>
            <person name="Kirschner M.W."/>
            <person name="Durand P.M."/>
            <person name="Michod R.E."/>
            <person name="Nozaki H."/>
            <person name="Olson B.J."/>
        </authorList>
    </citation>
    <scope>NUCLEOTIDE SEQUENCE [LARGE SCALE GENOMIC DNA]</scope>
    <source>
        <strain evidence="3">NIES-2863</strain>
    </source>
</reference>
<dbReference type="Proteomes" id="UP000075714">
    <property type="component" value="Unassembled WGS sequence"/>
</dbReference>
<sequence>MFNEHPNCYTTARASALQQALHDNPQLWHLLMSQLYGRGVVAGRGPGGGGGGGAGEVGGGDDEDEGDDEDGRGEVSCRMA</sequence>
<accession>A0A150H267</accession>
<feature type="region of interest" description="Disordered" evidence="1">
    <location>
        <begin position="41"/>
        <end position="80"/>
    </location>
</feature>
<organism evidence="2 3">
    <name type="scientific">Gonium pectorale</name>
    <name type="common">Green alga</name>
    <dbReference type="NCBI Taxonomy" id="33097"/>
    <lineage>
        <taxon>Eukaryota</taxon>
        <taxon>Viridiplantae</taxon>
        <taxon>Chlorophyta</taxon>
        <taxon>core chlorophytes</taxon>
        <taxon>Chlorophyceae</taxon>
        <taxon>CS clade</taxon>
        <taxon>Chlamydomonadales</taxon>
        <taxon>Volvocaceae</taxon>
        <taxon>Gonium</taxon>
    </lineage>
</organism>
<feature type="compositionally biased region" description="Gly residues" evidence="1">
    <location>
        <begin position="41"/>
        <end position="58"/>
    </location>
</feature>
<evidence type="ECO:0000313" key="2">
    <source>
        <dbReference type="EMBL" id="KXZ56154.1"/>
    </source>
</evidence>
<dbReference type="EMBL" id="LSYV01000002">
    <property type="protein sequence ID" value="KXZ56154.1"/>
    <property type="molecule type" value="Genomic_DNA"/>
</dbReference>
<proteinExistence type="predicted"/>
<gene>
    <name evidence="2" type="ORF">GPECTOR_1g131</name>
</gene>
<name>A0A150H267_GONPE</name>
<protein>
    <submittedName>
        <fullName evidence="2">Uncharacterized protein</fullName>
    </submittedName>
</protein>